<dbReference type="PANTHER" id="PTHR15020">
    <property type="entry name" value="FLAVIN REDUCTASE-RELATED"/>
    <property type="match status" value="1"/>
</dbReference>
<evidence type="ECO:0000259" key="1">
    <source>
        <dbReference type="Pfam" id="PF13460"/>
    </source>
</evidence>
<evidence type="ECO:0000313" key="2">
    <source>
        <dbReference type="EMBL" id="TDN97820.1"/>
    </source>
</evidence>
<organism evidence="2 3">
    <name type="scientific">Sunxiuqinia elliptica</name>
    <dbReference type="NCBI Taxonomy" id="655355"/>
    <lineage>
        <taxon>Bacteria</taxon>
        <taxon>Pseudomonadati</taxon>
        <taxon>Bacteroidota</taxon>
        <taxon>Bacteroidia</taxon>
        <taxon>Marinilabiliales</taxon>
        <taxon>Prolixibacteraceae</taxon>
        <taxon>Sunxiuqinia</taxon>
    </lineage>
</organism>
<name>A0A4R6GSS6_9BACT</name>
<dbReference type="Pfam" id="PF13460">
    <property type="entry name" value="NAD_binding_10"/>
    <property type="match status" value="1"/>
</dbReference>
<sequence length="239" mass="26408">MATLVVGASGATGKQLVEQLLRMEQTVKLIVRPTAKIPESWKNNDSVSIIEASISQIPVDEMIAYLNDCQSVASCLGHNLNLKGIYGKPGKLVTDAVKLLCMAIQKSSPDKPIKLVLMSTTGYRNRGVGESISIGEKLVMGVIRLLVPPQLDNEKAADFLRMNIGQQNKSIDWVVVRPDTLINEDHVTEYELYGSPIRSALFNPGKTSRINVGNFMARLVAENNLWDKWKGQMPVIYNK</sequence>
<dbReference type="RefSeq" id="WP_133466393.1">
    <property type="nucleotide sequence ID" value="NZ_SNWI01000009.1"/>
</dbReference>
<dbReference type="InterPro" id="IPR016040">
    <property type="entry name" value="NAD(P)-bd_dom"/>
</dbReference>
<protein>
    <submittedName>
        <fullName evidence="2">Putative NADH-flavin reductase</fullName>
    </submittedName>
</protein>
<dbReference type="InterPro" id="IPR036291">
    <property type="entry name" value="NAD(P)-bd_dom_sf"/>
</dbReference>
<dbReference type="EMBL" id="SNWI01000009">
    <property type="protein sequence ID" value="TDN97820.1"/>
    <property type="molecule type" value="Genomic_DNA"/>
</dbReference>
<reference evidence="2 3" key="1">
    <citation type="submission" date="2019-03" db="EMBL/GenBank/DDBJ databases">
        <title>Freshwater and sediment microbial communities from various areas in North America, analyzing microbe dynamics in response to fracking.</title>
        <authorList>
            <person name="Lamendella R."/>
        </authorList>
    </citation>
    <scope>NUCLEOTIDE SEQUENCE [LARGE SCALE GENOMIC DNA]</scope>
    <source>
        <strain evidence="2 3">114D</strain>
    </source>
</reference>
<dbReference type="SUPFAM" id="SSF51735">
    <property type="entry name" value="NAD(P)-binding Rossmann-fold domains"/>
    <property type="match status" value="1"/>
</dbReference>
<comment type="caution">
    <text evidence="2">The sequence shown here is derived from an EMBL/GenBank/DDBJ whole genome shotgun (WGS) entry which is preliminary data.</text>
</comment>
<dbReference type="PANTHER" id="PTHR15020:SF11">
    <property type="entry name" value="OS06G0360300 PROTEIN"/>
    <property type="match status" value="1"/>
</dbReference>
<dbReference type="Proteomes" id="UP000294848">
    <property type="component" value="Unassembled WGS sequence"/>
</dbReference>
<dbReference type="OrthoDB" id="9790734at2"/>
<evidence type="ECO:0000313" key="3">
    <source>
        <dbReference type="Proteomes" id="UP000294848"/>
    </source>
</evidence>
<proteinExistence type="predicted"/>
<feature type="domain" description="NAD(P)-binding" evidence="1">
    <location>
        <begin position="7"/>
        <end position="222"/>
    </location>
</feature>
<gene>
    <name evidence="2" type="ORF">DET52_109224</name>
</gene>
<dbReference type="AlphaFoldDB" id="A0A4R6GSS6"/>
<accession>A0A4R6GSS6</accession>
<dbReference type="Gene3D" id="3.40.50.720">
    <property type="entry name" value="NAD(P)-binding Rossmann-like Domain"/>
    <property type="match status" value="1"/>
</dbReference>